<dbReference type="RefSeq" id="WP_379144333.1">
    <property type="nucleotide sequence ID" value="NZ_JBHUEN010000043.1"/>
</dbReference>
<dbReference type="InterPro" id="IPR000182">
    <property type="entry name" value="GNAT_dom"/>
</dbReference>
<organism evidence="4 5">
    <name type="scientific">Paracoccus pacificus</name>
    <dbReference type="NCBI Taxonomy" id="1463598"/>
    <lineage>
        <taxon>Bacteria</taxon>
        <taxon>Pseudomonadati</taxon>
        <taxon>Pseudomonadota</taxon>
        <taxon>Alphaproteobacteria</taxon>
        <taxon>Rhodobacterales</taxon>
        <taxon>Paracoccaceae</taxon>
        <taxon>Paracoccus</taxon>
    </lineage>
</organism>
<evidence type="ECO:0000313" key="4">
    <source>
        <dbReference type="EMBL" id="MFD1883201.1"/>
    </source>
</evidence>
<keyword evidence="5" id="KW-1185">Reference proteome</keyword>
<dbReference type="InterPro" id="IPR050832">
    <property type="entry name" value="Bact_Acetyltransf"/>
</dbReference>
<dbReference type="EMBL" id="JBHUEN010000043">
    <property type="protein sequence ID" value="MFD1883201.1"/>
    <property type="molecule type" value="Genomic_DNA"/>
</dbReference>
<comment type="caution">
    <text evidence="4">The sequence shown here is derived from an EMBL/GenBank/DDBJ whole genome shotgun (WGS) entry which is preliminary data.</text>
</comment>
<evidence type="ECO:0000259" key="3">
    <source>
        <dbReference type="PROSITE" id="PS51186"/>
    </source>
</evidence>
<proteinExistence type="predicted"/>
<dbReference type="InterPro" id="IPR016181">
    <property type="entry name" value="Acyl_CoA_acyltransferase"/>
</dbReference>
<keyword evidence="1" id="KW-0808">Transferase</keyword>
<accession>A0ABW4RAK9</accession>
<evidence type="ECO:0000256" key="2">
    <source>
        <dbReference type="ARBA" id="ARBA00023315"/>
    </source>
</evidence>
<sequence>MTRIAETRDIATCRAIRRTVFVEEQQVPEADEWDDRDEDAIHLLAWQDDRPIGTARLLTEATTGKIGRVAVLAEARGLGVGAALIRAGLDRFRKMPGIAQVKLGAQTHALGFYEKLGFQARGPVYDDAGIPHRDMYLSL</sequence>
<dbReference type="PANTHER" id="PTHR43877:SF2">
    <property type="entry name" value="AMINOALKYLPHOSPHONATE N-ACETYLTRANSFERASE-RELATED"/>
    <property type="match status" value="1"/>
</dbReference>
<gene>
    <name evidence="4" type="ORF">ACFSCT_15890</name>
</gene>
<dbReference type="SUPFAM" id="SSF55729">
    <property type="entry name" value="Acyl-CoA N-acyltransferases (Nat)"/>
    <property type="match status" value="1"/>
</dbReference>
<dbReference type="Gene3D" id="3.40.630.30">
    <property type="match status" value="1"/>
</dbReference>
<name>A0ABW4RAK9_9RHOB</name>
<evidence type="ECO:0000313" key="5">
    <source>
        <dbReference type="Proteomes" id="UP001597213"/>
    </source>
</evidence>
<dbReference type="Proteomes" id="UP001597213">
    <property type="component" value="Unassembled WGS sequence"/>
</dbReference>
<protein>
    <submittedName>
        <fullName evidence="4">GNAT family N-acetyltransferase</fullName>
    </submittedName>
</protein>
<dbReference type="CDD" id="cd04301">
    <property type="entry name" value="NAT_SF"/>
    <property type="match status" value="1"/>
</dbReference>
<evidence type="ECO:0000256" key="1">
    <source>
        <dbReference type="ARBA" id="ARBA00022679"/>
    </source>
</evidence>
<feature type="domain" description="N-acetyltransferase" evidence="3">
    <location>
        <begin position="1"/>
        <end position="139"/>
    </location>
</feature>
<dbReference type="PANTHER" id="PTHR43877">
    <property type="entry name" value="AMINOALKYLPHOSPHONATE N-ACETYLTRANSFERASE-RELATED-RELATED"/>
    <property type="match status" value="1"/>
</dbReference>
<dbReference type="PROSITE" id="PS51186">
    <property type="entry name" value="GNAT"/>
    <property type="match status" value="1"/>
</dbReference>
<reference evidence="5" key="1">
    <citation type="journal article" date="2019" name="Int. J. Syst. Evol. Microbiol.">
        <title>The Global Catalogue of Microorganisms (GCM) 10K type strain sequencing project: providing services to taxonomists for standard genome sequencing and annotation.</title>
        <authorList>
            <consortium name="The Broad Institute Genomics Platform"/>
            <consortium name="The Broad Institute Genome Sequencing Center for Infectious Disease"/>
            <person name="Wu L."/>
            <person name="Ma J."/>
        </authorList>
    </citation>
    <scope>NUCLEOTIDE SEQUENCE [LARGE SCALE GENOMIC DNA]</scope>
    <source>
        <strain evidence="5">CCUG 56029</strain>
    </source>
</reference>
<dbReference type="Pfam" id="PF13673">
    <property type="entry name" value="Acetyltransf_10"/>
    <property type="match status" value="1"/>
</dbReference>
<keyword evidence="2" id="KW-0012">Acyltransferase</keyword>